<evidence type="ECO:0000256" key="2">
    <source>
        <dbReference type="ARBA" id="ARBA00022723"/>
    </source>
</evidence>
<organism evidence="5 6">
    <name type="scientific">Acuticoccus mangrovi</name>
    <dbReference type="NCBI Taxonomy" id="2796142"/>
    <lineage>
        <taxon>Bacteria</taxon>
        <taxon>Pseudomonadati</taxon>
        <taxon>Pseudomonadota</taxon>
        <taxon>Alphaproteobacteria</taxon>
        <taxon>Hyphomicrobiales</taxon>
        <taxon>Amorphaceae</taxon>
        <taxon>Acuticoccus</taxon>
    </lineage>
</organism>
<dbReference type="AlphaFoldDB" id="A0A934ILE7"/>
<dbReference type="GO" id="GO:0046872">
    <property type="term" value="F:metal ion binding"/>
    <property type="evidence" value="ECO:0007669"/>
    <property type="project" value="UniProtKB-KW"/>
</dbReference>
<dbReference type="Proteomes" id="UP000609531">
    <property type="component" value="Unassembled WGS sequence"/>
</dbReference>
<reference evidence="5" key="1">
    <citation type="submission" date="2020-12" db="EMBL/GenBank/DDBJ databases">
        <title>Bacterial taxonomy.</title>
        <authorList>
            <person name="Pan X."/>
        </authorList>
    </citation>
    <scope>NUCLEOTIDE SEQUENCE</scope>
    <source>
        <strain evidence="5">B2012</strain>
    </source>
</reference>
<keyword evidence="3" id="KW-0378">Hydrolase</keyword>
<dbReference type="Gene3D" id="3.40.630.10">
    <property type="entry name" value="Zn peptidases"/>
    <property type="match status" value="1"/>
</dbReference>
<dbReference type="NCBIfam" id="NF006579">
    <property type="entry name" value="PRK09104.1"/>
    <property type="match status" value="1"/>
</dbReference>
<sequence length="462" mass="50073">MDIDAVLKRIDDDLETSLERLFALLSIPSISTDPAYDGECRRAAQWLADDFAAMGFSAEVRDTEGKPMVLAKSDGAPVAGDDKPHILFYGHYDVQPVDPLELWTEEPFKPHLVTREDGSKMIVARGACDDKGQFMGFVEAVRAILAVEGALPAPITILIEGEEESGSPSLPGFLAAAGDELKADAAFVCDTGMWDADTPAIAMSLRGLVGEEITIRAANRDLHSGQFGGPARNPNHILAKILAALHDEDGRVTVPGFYEGVVEPAAETKANWERLGLTAEEFLGPIGLKEAAGEKDRTVLEQLWSRPTLEVNGMIGGYTGKGFKTVIPGEASAKVSFRLVGEQSPAKLREAFRAFVRERVPADCEVSFAEHGGSPAFRVAEDWPMLKKGEQALKDEWGTETAMVGMGGSIPIVHSFKHKLGMDTLMIGFALEDDNVHSPNEKYDLKCFHKGIRSWARVLAAL</sequence>
<keyword evidence="1" id="KW-0645">Protease</keyword>
<dbReference type="RefSeq" id="WP_198880352.1">
    <property type="nucleotide sequence ID" value="NZ_JAEKJA010000001.1"/>
</dbReference>
<accession>A0A934ILE7</accession>
<protein>
    <submittedName>
        <fullName evidence="5">Dipeptidase</fullName>
    </submittedName>
</protein>
<dbReference type="GO" id="GO:0006508">
    <property type="term" value="P:proteolysis"/>
    <property type="evidence" value="ECO:0007669"/>
    <property type="project" value="UniProtKB-KW"/>
</dbReference>
<dbReference type="NCBIfam" id="NF006053">
    <property type="entry name" value="PRK08201.1"/>
    <property type="match status" value="1"/>
</dbReference>
<dbReference type="InterPro" id="IPR011650">
    <property type="entry name" value="Peptidase_M20_dimer"/>
</dbReference>
<dbReference type="PANTHER" id="PTHR43270:SF12">
    <property type="entry name" value="SUCCINYL-DIAMINOPIMELATE DESUCCINYLASE"/>
    <property type="match status" value="1"/>
</dbReference>
<keyword evidence="2" id="KW-0479">Metal-binding</keyword>
<dbReference type="Pfam" id="PF07687">
    <property type="entry name" value="M20_dimer"/>
    <property type="match status" value="1"/>
</dbReference>
<dbReference type="Pfam" id="PF01546">
    <property type="entry name" value="Peptidase_M20"/>
    <property type="match status" value="1"/>
</dbReference>
<comment type="caution">
    <text evidence="5">The sequence shown here is derived from an EMBL/GenBank/DDBJ whole genome shotgun (WGS) entry which is preliminary data.</text>
</comment>
<feature type="domain" description="Peptidase M20 dimerisation" evidence="4">
    <location>
        <begin position="205"/>
        <end position="363"/>
    </location>
</feature>
<dbReference type="InterPro" id="IPR002933">
    <property type="entry name" value="Peptidase_M20"/>
</dbReference>
<dbReference type="InterPro" id="IPR051458">
    <property type="entry name" value="Cyt/Met_Dipeptidase"/>
</dbReference>
<keyword evidence="6" id="KW-1185">Reference proteome</keyword>
<evidence type="ECO:0000313" key="5">
    <source>
        <dbReference type="EMBL" id="MBJ3774473.1"/>
    </source>
</evidence>
<proteinExistence type="predicted"/>
<dbReference type="SUPFAM" id="SSF53187">
    <property type="entry name" value="Zn-dependent exopeptidases"/>
    <property type="match status" value="1"/>
</dbReference>
<gene>
    <name evidence="5" type="ORF">JCR33_02170</name>
</gene>
<evidence type="ECO:0000256" key="1">
    <source>
        <dbReference type="ARBA" id="ARBA00022670"/>
    </source>
</evidence>
<dbReference type="PANTHER" id="PTHR43270">
    <property type="entry name" value="BETA-ALA-HIS DIPEPTIDASE"/>
    <property type="match status" value="1"/>
</dbReference>
<evidence type="ECO:0000256" key="3">
    <source>
        <dbReference type="ARBA" id="ARBA00022801"/>
    </source>
</evidence>
<dbReference type="GO" id="GO:0008233">
    <property type="term" value="F:peptidase activity"/>
    <property type="evidence" value="ECO:0007669"/>
    <property type="project" value="UniProtKB-KW"/>
</dbReference>
<dbReference type="Gene3D" id="3.30.70.360">
    <property type="match status" value="1"/>
</dbReference>
<evidence type="ECO:0000259" key="4">
    <source>
        <dbReference type="Pfam" id="PF07687"/>
    </source>
</evidence>
<dbReference type="EMBL" id="JAEKJA010000001">
    <property type="protein sequence ID" value="MBJ3774473.1"/>
    <property type="molecule type" value="Genomic_DNA"/>
</dbReference>
<name>A0A934ILE7_9HYPH</name>
<evidence type="ECO:0000313" key="6">
    <source>
        <dbReference type="Proteomes" id="UP000609531"/>
    </source>
</evidence>